<dbReference type="SUPFAM" id="SSF49503">
    <property type="entry name" value="Cupredoxins"/>
    <property type="match status" value="1"/>
</dbReference>
<keyword evidence="3" id="KW-1133">Transmembrane helix</keyword>
<keyword evidence="3" id="KW-0472">Membrane</keyword>
<protein>
    <recommendedName>
        <fullName evidence="5">Phytocyanin domain-containing protein</fullName>
    </recommendedName>
</protein>
<feature type="domain" description="Phytocyanin" evidence="5">
    <location>
        <begin position="29"/>
        <end position="132"/>
    </location>
</feature>
<dbReference type="FunFam" id="2.60.40.420:FF:000034">
    <property type="entry name" value="Cupredoxin superfamily protein"/>
    <property type="match status" value="1"/>
</dbReference>
<evidence type="ECO:0000256" key="3">
    <source>
        <dbReference type="SAM" id="Phobius"/>
    </source>
</evidence>
<dbReference type="InterPro" id="IPR008972">
    <property type="entry name" value="Cupredoxin"/>
</dbReference>
<keyword evidence="3" id="KW-0812">Transmembrane</keyword>
<feature type="signal peptide" evidence="4">
    <location>
        <begin position="1"/>
        <end position="23"/>
    </location>
</feature>
<evidence type="ECO:0000256" key="2">
    <source>
        <dbReference type="ARBA" id="ARBA00023180"/>
    </source>
</evidence>
<keyword evidence="4" id="KW-0732">Signal</keyword>
<gene>
    <name evidence="6" type="ORF">FSB_LOCUS56597</name>
</gene>
<feature type="transmembrane region" description="Helical" evidence="3">
    <location>
        <begin position="148"/>
        <end position="170"/>
    </location>
</feature>
<reference evidence="6" key="1">
    <citation type="submission" date="2018-02" db="EMBL/GenBank/DDBJ databases">
        <authorList>
            <person name="Cohen D.B."/>
            <person name="Kent A.D."/>
        </authorList>
    </citation>
    <scope>NUCLEOTIDE SEQUENCE</scope>
</reference>
<organism evidence="6">
    <name type="scientific">Fagus sylvatica</name>
    <name type="common">Beechnut</name>
    <dbReference type="NCBI Taxonomy" id="28930"/>
    <lineage>
        <taxon>Eukaryota</taxon>
        <taxon>Viridiplantae</taxon>
        <taxon>Streptophyta</taxon>
        <taxon>Embryophyta</taxon>
        <taxon>Tracheophyta</taxon>
        <taxon>Spermatophyta</taxon>
        <taxon>Magnoliopsida</taxon>
        <taxon>eudicotyledons</taxon>
        <taxon>Gunneridae</taxon>
        <taxon>Pentapetalae</taxon>
        <taxon>rosids</taxon>
        <taxon>fabids</taxon>
        <taxon>Fagales</taxon>
        <taxon>Fagaceae</taxon>
        <taxon>Fagus</taxon>
    </lineage>
</organism>
<dbReference type="GO" id="GO:0009055">
    <property type="term" value="F:electron transfer activity"/>
    <property type="evidence" value="ECO:0007669"/>
    <property type="project" value="InterPro"/>
</dbReference>
<proteinExistence type="predicted"/>
<feature type="chain" id="PRO_5014996767" description="Phytocyanin domain-containing protein" evidence="4">
    <location>
        <begin position="24"/>
        <end position="171"/>
    </location>
</feature>
<sequence>MASRMGMIGCLIVVVALLNGATAQVTSAGVYEVGDSLGWTVPPNTSYYTNWASTKTFLLGDQLIFNATGATHNVAIVSKADYDNCTKVTSVFEVQPCCPFGFTPPSTGTYYIICTVSNHCEQGQKFSFTVSAVGSPAESPTDLPNSSASSLTVGALFAVLTTTLISFMTYF</sequence>
<keyword evidence="2" id="KW-0325">Glycoprotein</keyword>
<dbReference type="InterPro" id="IPR039391">
    <property type="entry name" value="Phytocyanin-like"/>
</dbReference>
<name>A0A2N9IWI7_FAGSY</name>
<dbReference type="PANTHER" id="PTHR33021">
    <property type="entry name" value="BLUE COPPER PROTEIN"/>
    <property type="match status" value="1"/>
</dbReference>
<dbReference type="EMBL" id="OIVN01006242">
    <property type="protein sequence ID" value="SPD28715.1"/>
    <property type="molecule type" value="Genomic_DNA"/>
</dbReference>
<evidence type="ECO:0000259" key="5">
    <source>
        <dbReference type="PROSITE" id="PS51485"/>
    </source>
</evidence>
<dbReference type="PANTHER" id="PTHR33021:SF498">
    <property type="entry name" value="UMECYANIN-LIKE"/>
    <property type="match status" value="1"/>
</dbReference>
<evidence type="ECO:0000256" key="1">
    <source>
        <dbReference type="ARBA" id="ARBA00023157"/>
    </source>
</evidence>
<dbReference type="PROSITE" id="PS51485">
    <property type="entry name" value="PHYTOCYANIN"/>
    <property type="match status" value="1"/>
</dbReference>
<dbReference type="AlphaFoldDB" id="A0A2N9IWI7"/>
<dbReference type="InterPro" id="IPR003245">
    <property type="entry name" value="Phytocyanin_dom"/>
</dbReference>
<accession>A0A2N9IWI7</accession>
<evidence type="ECO:0000313" key="6">
    <source>
        <dbReference type="EMBL" id="SPD28715.1"/>
    </source>
</evidence>
<keyword evidence="1" id="KW-1015">Disulfide bond</keyword>
<dbReference type="GO" id="GO:0005886">
    <property type="term" value="C:plasma membrane"/>
    <property type="evidence" value="ECO:0007669"/>
    <property type="project" value="TreeGrafter"/>
</dbReference>
<evidence type="ECO:0000256" key="4">
    <source>
        <dbReference type="SAM" id="SignalP"/>
    </source>
</evidence>
<dbReference type="Gene3D" id="2.60.40.420">
    <property type="entry name" value="Cupredoxins - blue copper proteins"/>
    <property type="match status" value="1"/>
</dbReference>
<dbReference type="Pfam" id="PF02298">
    <property type="entry name" value="Cu_bind_like"/>
    <property type="match status" value="1"/>
</dbReference>